<reference evidence="1 2" key="1">
    <citation type="journal article" date="2018" name="Evol. Lett.">
        <title>Horizontal gene cluster transfer increased hallucinogenic mushroom diversity.</title>
        <authorList>
            <person name="Reynolds H.T."/>
            <person name="Vijayakumar V."/>
            <person name="Gluck-Thaler E."/>
            <person name="Korotkin H.B."/>
            <person name="Matheny P.B."/>
            <person name="Slot J.C."/>
        </authorList>
    </citation>
    <scope>NUCLEOTIDE SEQUENCE [LARGE SCALE GENOMIC DNA]</scope>
    <source>
        <strain evidence="1 2">2629</strain>
    </source>
</reference>
<accession>A0A409VNS0</accession>
<dbReference type="OrthoDB" id="4417507at2759"/>
<dbReference type="Proteomes" id="UP000284842">
    <property type="component" value="Unassembled WGS sequence"/>
</dbReference>
<comment type="caution">
    <text evidence="1">The sequence shown here is derived from an EMBL/GenBank/DDBJ whole genome shotgun (WGS) entry which is preliminary data.</text>
</comment>
<dbReference type="EMBL" id="NHTK01006018">
    <property type="protein sequence ID" value="PPQ67912.1"/>
    <property type="molecule type" value="Genomic_DNA"/>
</dbReference>
<proteinExistence type="predicted"/>
<dbReference type="InParanoid" id="A0A409VNS0"/>
<protein>
    <submittedName>
        <fullName evidence="1">Uncharacterized protein</fullName>
    </submittedName>
</protein>
<dbReference type="AlphaFoldDB" id="A0A409VNS0"/>
<evidence type="ECO:0000313" key="2">
    <source>
        <dbReference type="Proteomes" id="UP000284842"/>
    </source>
</evidence>
<evidence type="ECO:0000313" key="1">
    <source>
        <dbReference type="EMBL" id="PPQ67912.1"/>
    </source>
</evidence>
<keyword evidence="2" id="KW-1185">Reference proteome</keyword>
<organism evidence="1 2">
    <name type="scientific">Panaeolus cyanescens</name>
    <dbReference type="NCBI Taxonomy" id="181874"/>
    <lineage>
        <taxon>Eukaryota</taxon>
        <taxon>Fungi</taxon>
        <taxon>Dikarya</taxon>
        <taxon>Basidiomycota</taxon>
        <taxon>Agaricomycotina</taxon>
        <taxon>Agaricomycetes</taxon>
        <taxon>Agaricomycetidae</taxon>
        <taxon>Agaricales</taxon>
        <taxon>Agaricineae</taxon>
        <taxon>Galeropsidaceae</taxon>
        <taxon>Panaeolus</taxon>
    </lineage>
</organism>
<gene>
    <name evidence="1" type="ORF">CVT24_003175</name>
</gene>
<sequence>MSTPTISTTTTGFELDLSGYFTDKPWNKLEDKDYTSFKLMVLPSGVVYGSGDDLDGRFVVTGALIGDDIRLAKSYTEPPKSKTLKFIGKRLTVATGNVYQFAGAWGHTNSKHRLGLFVFSGVARGGSIPTHPIEGQWYVNITYVPTEDNLSGNYGILSSRVGSFTHGSDPSAPKHRMAVFASRRQRSRNSNSGSSTDTFSVIGIGADDIGTFKITGSTKCDGSWEVIKYYDDSGVFWDYRGKFDGEKTISGVWRHIIGMIRGTFTLVKQQKLDTLIAMQNMPRRGDFGVTFPATLPGILRLAASHYSQGISVDSILNLTQGFRML</sequence>
<name>A0A409VNS0_9AGAR</name>